<dbReference type="InterPro" id="IPR041679">
    <property type="entry name" value="DNA2/NAM7-like_C"/>
</dbReference>
<dbReference type="OrthoDB" id="3156807at2759"/>
<organism evidence="8 9">
    <name type="scientific">Striga hermonthica</name>
    <name type="common">Purple witchweed</name>
    <name type="synonym">Buchnera hermonthica</name>
    <dbReference type="NCBI Taxonomy" id="68872"/>
    <lineage>
        <taxon>Eukaryota</taxon>
        <taxon>Viridiplantae</taxon>
        <taxon>Streptophyta</taxon>
        <taxon>Embryophyta</taxon>
        <taxon>Tracheophyta</taxon>
        <taxon>Spermatophyta</taxon>
        <taxon>Magnoliopsida</taxon>
        <taxon>eudicotyledons</taxon>
        <taxon>Gunneridae</taxon>
        <taxon>Pentapetalae</taxon>
        <taxon>asterids</taxon>
        <taxon>lamiids</taxon>
        <taxon>Lamiales</taxon>
        <taxon>Orobanchaceae</taxon>
        <taxon>Buchnereae</taxon>
        <taxon>Striga</taxon>
    </lineage>
</organism>
<dbReference type="PANTHER" id="PTHR21529">
    <property type="entry name" value="MAMMARY TURMOR VIRUS RECEPTOR HOMOLOG 1, 2 MTVR1, 2"/>
    <property type="match status" value="1"/>
</dbReference>
<dbReference type="GO" id="GO:0005524">
    <property type="term" value="F:ATP binding"/>
    <property type="evidence" value="ECO:0007669"/>
    <property type="project" value="UniProtKB-UniRule"/>
</dbReference>
<dbReference type="EMBL" id="CACSLK010027838">
    <property type="protein sequence ID" value="CAA0833261.1"/>
    <property type="molecule type" value="Genomic_DNA"/>
</dbReference>
<feature type="compositionally biased region" description="Acidic residues" evidence="6">
    <location>
        <begin position="2724"/>
        <end position="2733"/>
    </location>
</feature>
<evidence type="ECO:0000256" key="4">
    <source>
        <dbReference type="ARBA" id="ARBA00022840"/>
    </source>
</evidence>
<dbReference type="Gene3D" id="3.40.50.300">
    <property type="entry name" value="P-loop containing nucleotide triphosphate hydrolases"/>
    <property type="match status" value="4"/>
</dbReference>
<dbReference type="InterPro" id="IPR027417">
    <property type="entry name" value="P-loop_NTPase"/>
</dbReference>
<keyword evidence="3 5" id="KW-0347">Helicase</keyword>
<gene>
    <name evidence="8" type="ORF">SHERM_28528</name>
</gene>
<dbReference type="InterPro" id="IPR014016">
    <property type="entry name" value="UvrD-like_ATP-bd"/>
</dbReference>
<dbReference type="InterPro" id="IPR011990">
    <property type="entry name" value="TPR-like_helical_dom_sf"/>
</dbReference>
<dbReference type="GO" id="GO:0016787">
    <property type="term" value="F:hydrolase activity"/>
    <property type="evidence" value="ECO:0007669"/>
    <property type="project" value="UniProtKB-UniRule"/>
</dbReference>
<evidence type="ECO:0000259" key="7">
    <source>
        <dbReference type="PROSITE" id="PS51198"/>
    </source>
</evidence>
<evidence type="ECO:0000313" key="8">
    <source>
        <dbReference type="EMBL" id="CAA0833261.1"/>
    </source>
</evidence>
<comment type="caution">
    <text evidence="8">The sequence shown here is derived from an EMBL/GenBank/DDBJ whole genome shotgun (WGS) entry which is preliminary data.</text>
</comment>
<dbReference type="SUPFAM" id="SSF52540">
    <property type="entry name" value="P-loop containing nucleoside triphosphate hydrolases"/>
    <property type="match status" value="2"/>
</dbReference>
<dbReference type="CDD" id="cd18808">
    <property type="entry name" value="SF1_C_Upf1"/>
    <property type="match status" value="1"/>
</dbReference>
<reference evidence="8" key="1">
    <citation type="submission" date="2019-12" db="EMBL/GenBank/DDBJ databases">
        <authorList>
            <person name="Scholes J."/>
        </authorList>
    </citation>
    <scope>NUCLEOTIDE SEQUENCE</scope>
</reference>
<evidence type="ECO:0000256" key="6">
    <source>
        <dbReference type="SAM" id="MobiDB-lite"/>
    </source>
</evidence>
<accession>A0A9N7NNJ7</accession>
<evidence type="ECO:0000256" key="2">
    <source>
        <dbReference type="ARBA" id="ARBA00022801"/>
    </source>
</evidence>
<proteinExistence type="predicted"/>
<dbReference type="Pfam" id="PF13087">
    <property type="entry name" value="AAA_12"/>
    <property type="match status" value="1"/>
</dbReference>
<dbReference type="InterPro" id="IPR047187">
    <property type="entry name" value="SF1_C_Upf1"/>
</dbReference>
<protein>
    <submittedName>
        <fullName evidence="8">P-loop containing nucleoside triphosphate hydrolases superfamily protein</fullName>
    </submittedName>
</protein>
<dbReference type="PANTHER" id="PTHR21529:SF4">
    <property type="entry name" value="TPR AND ANKYRIN REPEAT-CONTAINING PROTEIN 1"/>
    <property type="match status" value="1"/>
</dbReference>
<sequence>MEEFEGHSGGGKRKSWPKDRFIDLVFSWSIQEIFDENMYKNQVEKIPEEFDSVDRYLGSYVYPLLEETRAELSSAMETVYKAPFAEVMYFVEDKSDAFFYDVRVDHWRNSQSNRGKEAYRTLPGDIILVSNMKPETACDLERAGWAYTFACVTKIPEDEGNDGSTSCNFKVRMAEHVDTDGLYVVFLMNVSTQKRIWNALGMRRNLRIIEKVISRDDMVEKTCELCLFKYNINIEEKLEQTFTSKLNESQLEAISASLSKVHCNHTSSIELMWGPPGTGKTTTLSVLLYALLKMNVRTLVCAPTNIAITELASRVIALMRNSVESKSEKNFRFCSLGEILIFGNKDRLKIGSEIEEIFLEYRVKRILECLVSYTGWQKCVSSMLDFLEDCVSQHQIFLENELIKARESTEEEEEEEVQKPPSMSLLEFARDRFPHIAKSLRRCMQIFLTHLPRRSYHEQTFKNMEQVIFHLDAIENSLFADASMTSNELESVFLQKVVPFPESLVDTSSLVHARSQCLSILKSLNVSLGALGLRILTSKYSAEEFCFQRASLIFCTTSSSYKLHSFDMEPFNLLVIDEAAQVKESESIIALQVSDVGHAILVGDEWQLPATVKSKLSEDAGFGRSLFERLSSLGHSKHLLNVQYRMHPSISRFPNSNFYLNQILDAPYVKSPTYERRFLQGRMFGPYSFINVRGGKEELDDVGHSRRNMVEVAVIVKLVQKLYKAWDGSNESLSIGLISPYAAQVAAIRDRLHQKYENLNRFTVKVKSVDGFQGGEEDIIIISTVRSHSGGSIGFLSSSQRTNVALTRARHNLWILGNERTLSKSDSVWEALLCDAKSRKCFFNADEDDDIGKTIINVKKELQQLDDLLNGDSILFQNSRWKVLFSDNFRKSFQRLKPSNVKKLAINILLKLASGWRPKKVNVDWECKNSSYIVKQFKVEKYFVVCSIDISKDSIYFQVFKVWDILPIAETSKLLNRLDSIFAMYTDDFIKHCNEKLFEGNLEIPRSWSVSKDIIRYKNSNNANFNTTASASANDGRTFVENSKVNESLLLMKFYSLSSGIVNHLLTDAEGREVDLPFEVTDEEREIIMFSRSSFILGRSGTGKTTVLTMKLYQKLQQYVITSHESVGANEGADSESVESPTLHQLFVTVSPKLCFAVKKHVTQLKSFASGNLVGSITDMDEIDELAEFKDIPDTFVGIQPEKYPLIITFHKFLMMLDGTLGNSYFERFREVRGSSQYDGGRSIALQTFIRKNEVTYDRFRALYWPRLNEKLTKNLDPSRVFIEIMSHIKGGLQEGEACNGRISRTEYLSLSESRISTLTAEKREFVYDIFEDYEKMKLERGEFDLADFVIDIHLRLKNENLSGDKMDFVYIDEVQDLTMRQISLFQYICKNVDEGFVFSGDTAQTIARGIDFRFEDIRSLFYTEFFMKSRNGDFRGKREKGHISDIFCLSQNFRTHTGVLRLAHSVIDIICHFFPLSIDVLPPETSLIYGESPVVLEPGSDENLIMTIFGHSANAGRKWVGFGADQVILVRDESARNEIFNYIGHQALVLTIVECKGLEFQDVLLYNFFGSSPLSNQWRVLYEFLKEKDLLDANSPNSFPSFSHSKHSLLCSELKQLYVAITRTRQRLWICENNEELSKPMLDYWRRLCLVQVRKIDDSLAEAMQRASTPEEWKSQGIKLFWEKNYEMATLCFEKAADETWEKRAKASGLRASADTLRGLNPDEAHVMLREAAEIFDSIGRADSAAECFCELGEYERAGNIYLKKCGISELRKAGECFSLAGSYRTAAEVYAKGNFFDECLTACTKGNYFDLGLQYIEQWKQQMSLNSKLHTKSKEIEKISQEFLEKIAVECHKKKDNASLMKFVRAFNTMESKRLFLKSIDCLDELLTLEEESGNFHEAADIAKRLGDILREADLLEKAGDYSDATSLILSYVLSNSLWQPGSHGWPLKAFSSKEKLLTKAVSIARKVSGTFHASVSSSANAIMTHEQQKNLSELMQWYRSASQSFSRTGVILTVRKLLDSHLQVHPTKFEWDLKPENNTRLVERILRNQASCRTLVYVWNLWKSDVFRILDCLDSLKWQHLESSQDTAEFCFNYFGVRSAQNLSGSFVLLKPDAAWVANAVDKRFIVRENKLAFLDARHFVTASQNYWRGELISTGFKVLEVLQTLHKFSFSRPISKYCQCSTLICIYEVTRFFIESNSLDVKKGDERRLQEFLQLSAKYFEFVFPLDPRQSLSENLIWLRETEISKDLLGEIISMNISTRDGHTYAQFGRVVTIMLASGKPRPELLRRITERFGGNMSWKPFMESFEKAMNSYSSGSEIMIREFHRVLEESFHARWSQKDCISPNCFVYLVERLLILVPHPKGIFFTSKSSFVEHVMCLQPDADPCAGFFTDKKFYSSDIFKFLFWVVQQCLFKYREAEGWIKKSGINCRYYLPVLVLRLIIILCSLCLNSDCPFNVLYEMLNAQHIRSKLPVDFCRALCGRRKDVSYVDLVASAFKLIGDPLVIVSSGGARSRFACPDAVFLDMSSFSRRNEVLEVLFPKSTDYSDEQPSDEVAIIIPPPLVSGTTEPNEESDIKSSSENEIKGKVEINWGLIREMSEALESLEKTSGDRKLESLVLEKKVEIEEHMNLLISTMSESRSDSGEEGENELHLATDVFEELNTICSSLDTTSIGLDHKTISSVGQHLKSLEMRIPKSSSYSSVENDEPNVASVAPQQMDVEKEEEEEEEASGSSVYPTEDRKTTRDLLAGGKNLGSEGAGCSKGKGQSKKNKKSKKGKGGRRK</sequence>
<name>A0A9N7NNJ7_STRHE</name>
<evidence type="ECO:0000256" key="5">
    <source>
        <dbReference type="PROSITE-ProRule" id="PRU00560"/>
    </source>
</evidence>
<feature type="binding site" evidence="5">
    <location>
        <begin position="1098"/>
        <end position="1105"/>
    </location>
    <ligand>
        <name>ATP</name>
        <dbReference type="ChEBI" id="CHEBI:30616"/>
    </ligand>
</feature>
<feature type="domain" description="UvrD-like helicase ATP-binding" evidence="7">
    <location>
        <begin position="1077"/>
        <end position="1457"/>
    </location>
</feature>
<dbReference type="InterPro" id="IPR045529">
    <property type="entry name" value="DUF6469"/>
</dbReference>
<keyword evidence="9" id="KW-1185">Reference proteome</keyword>
<dbReference type="Pfam" id="PF20073">
    <property type="entry name" value="DUF6469"/>
    <property type="match status" value="1"/>
</dbReference>
<dbReference type="FunFam" id="3.40.50.300:FF:000326">
    <property type="entry name" value="P-loop containing nucleoside triphosphate hydrolase"/>
    <property type="match status" value="1"/>
</dbReference>
<dbReference type="SUPFAM" id="SSF48452">
    <property type="entry name" value="TPR-like"/>
    <property type="match status" value="1"/>
</dbReference>
<evidence type="ECO:0000256" key="1">
    <source>
        <dbReference type="ARBA" id="ARBA00022741"/>
    </source>
</evidence>
<dbReference type="GO" id="GO:0005694">
    <property type="term" value="C:chromosome"/>
    <property type="evidence" value="ECO:0007669"/>
    <property type="project" value="UniProtKB-ARBA"/>
</dbReference>
<dbReference type="PROSITE" id="PS51198">
    <property type="entry name" value="UVRD_HELICASE_ATP_BIND"/>
    <property type="match status" value="1"/>
</dbReference>
<dbReference type="InterPro" id="IPR041677">
    <property type="entry name" value="DNA2/NAM7_AAA_11"/>
</dbReference>
<feature type="compositionally biased region" description="Basic residues" evidence="6">
    <location>
        <begin position="2769"/>
        <end position="2786"/>
    </location>
</feature>
<dbReference type="Pfam" id="PF00580">
    <property type="entry name" value="UvrD-helicase"/>
    <property type="match status" value="1"/>
</dbReference>
<keyword evidence="2 5" id="KW-0378">Hydrolase</keyword>
<evidence type="ECO:0000256" key="3">
    <source>
        <dbReference type="ARBA" id="ARBA00022806"/>
    </source>
</evidence>
<keyword evidence="4 5" id="KW-0067">ATP-binding</keyword>
<feature type="region of interest" description="Disordered" evidence="6">
    <location>
        <begin position="2564"/>
        <end position="2583"/>
    </location>
</feature>
<keyword evidence="1 5" id="KW-0547">Nucleotide-binding</keyword>
<dbReference type="InterPro" id="IPR039904">
    <property type="entry name" value="TRANK1"/>
</dbReference>
<dbReference type="Proteomes" id="UP001153555">
    <property type="component" value="Unassembled WGS sequence"/>
</dbReference>
<dbReference type="Pfam" id="PF13086">
    <property type="entry name" value="AAA_11"/>
    <property type="match status" value="1"/>
</dbReference>
<feature type="region of interest" description="Disordered" evidence="6">
    <location>
        <begin position="2700"/>
        <end position="2786"/>
    </location>
</feature>
<dbReference type="GO" id="GO:0004386">
    <property type="term" value="F:helicase activity"/>
    <property type="evidence" value="ECO:0007669"/>
    <property type="project" value="UniProtKB-UniRule"/>
</dbReference>
<evidence type="ECO:0000313" key="9">
    <source>
        <dbReference type="Proteomes" id="UP001153555"/>
    </source>
</evidence>